<organism evidence="4 5">
    <name type="scientific">Geothrix edaphica</name>
    <dbReference type="NCBI Taxonomy" id="2927976"/>
    <lineage>
        <taxon>Bacteria</taxon>
        <taxon>Pseudomonadati</taxon>
        <taxon>Acidobacteriota</taxon>
        <taxon>Holophagae</taxon>
        <taxon>Holophagales</taxon>
        <taxon>Holophagaceae</taxon>
        <taxon>Geothrix</taxon>
    </lineage>
</organism>
<keyword evidence="3" id="KW-0812">Transmembrane</keyword>
<dbReference type="NCBIfam" id="TIGR02532">
    <property type="entry name" value="IV_pilin_GFxxxE"/>
    <property type="match status" value="1"/>
</dbReference>
<proteinExistence type="predicted"/>
<dbReference type="InterPro" id="IPR012902">
    <property type="entry name" value="N_methyl_site"/>
</dbReference>
<dbReference type="Pfam" id="PF07963">
    <property type="entry name" value="N_methyl"/>
    <property type="match status" value="1"/>
</dbReference>
<keyword evidence="2" id="KW-0175">Coiled coil</keyword>
<accession>A0ABQ5PXJ2</accession>
<evidence type="ECO:0000256" key="1">
    <source>
        <dbReference type="ARBA" id="ARBA00022481"/>
    </source>
</evidence>
<feature type="coiled-coil region" evidence="2">
    <location>
        <begin position="39"/>
        <end position="66"/>
    </location>
</feature>
<gene>
    <name evidence="4" type="primary">pulG</name>
    <name evidence="4" type="ORF">GETHED_14610</name>
</gene>
<comment type="caution">
    <text evidence="4">The sequence shown here is derived from an EMBL/GenBank/DDBJ whole genome shotgun (WGS) entry which is preliminary data.</text>
</comment>
<dbReference type="SUPFAM" id="SSF54523">
    <property type="entry name" value="Pili subunits"/>
    <property type="match status" value="1"/>
</dbReference>
<dbReference type="EMBL" id="BSDC01000001">
    <property type="protein sequence ID" value="GLH67097.1"/>
    <property type="molecule type" value="Genomic_DNA"/>
</dbReference>
<protein>
    <submittedName>
        <fullName evidence="4">Type II secretion system pseudopilin PulG</fullName>
    </submittedName>
</protein>
<reference evidence="4" key="1">
    <citation type="journal article" date="2023" name="Antonie Van Leeuwenhoek">
        <title>Mesoterricola silvestris gen. nov., sp. nov., Mesoterricola sediminis sp. nov., Geothrix oryzae sp. nov., Geothrix edaphica sp. nov., Geothrix rubra sp. nov., and Geothrix limicola sp. nov., six novel members of Acidobacteriota isolated from soils.</title>
        <authorList>
            <person name="Itoh H."/>
            <person name="Sugisawa Y."/>
            <person name="Mise K."/>
            <person name="Xu Z."/>
            <person name="Kuniyasu M."/>
            <person name="Ushijima N."/>
            <person name="Kawano K."/>
            <person name="Kobayashi E."/>
            <person name="Shiratori Y."/>
            <person name="Masuda Y."/>
            <person name="Senoo K."/>
        </authorList>
    </citation>
    <scope>NUCLEOTIDE SEQUENCE</scope>
    <source>
        <strain evidence="4">Red802</strain>
    </source>
</reference>
<keyword evidence="3" id="KW-0472">Membrane</keyword>
<dbReference type="InterPro" id="IPR000983">
    <property type="entry name" value="Bac_GSPG_pilin"/>
</dbReference>
<evidence type="ECO:0000256" key="3">
    <source>
        <dbReference type="SAM" id="Phobius"/>
    </source>
</evidence>
<evidence type="ECO:0000313" key="5">
    <source>
        <dbReference type="Proteomes" id="UP001165044"/>
    </source>
</evidence>
<dbReference type="RefSeq" id="WP_285607945.1">
    <property type="nucleotide sequence ID" value="NZ_BSDC01000001.1"/>
</dbReference>
<evidence type="ECO:0000256" key="2">
    <source>
        <dbReference type="SAM" id="Coils"/>
    </source>
</evidence>
<dbReference type="InterPro" id="IPR045584">
    <property type="entry name" value="Pilin-like"/>
</dbReference>
<dbReference type="PROSITE" id="PS00409">
    <property type="entry name" value="PROKAR_NTER_METHYL"/>
    <property type="match status" value="1"/>
</dbReference>
<name>A0ABQ5PXJ2_9BACT</name>
<dbReference type="PRINTS" id="PR00813">
    <property type="entry name" value="BCTERIALGSPG"/>
</dbReference>
<evidence type="ECO:0000313" key="4">
    <source>
        <dbReference type="EMBL" id="GLH67097.1"/>
    </source>
</evidence>
<dbReference type="Proteomes" id="UP001165044">
    <property type="component" value="Unassembled WGS sequence"/>
</dbReference>
<keyword evidence="3" id="KW-1133">Transmembrane helix</keyword>
<feature type="transmembrane region" description="Helical" evidence="3">
    <location>
        <begin position="12"/>
        <end position="34"/>
    </location>
</feature>
<keyword evidence="5" id="KW-1185">Reference proteome</keyword>
<keyword evidence="1" id="KW-0488">Methylation</keyword>
<sequence>MSRQSGFTLLELVVTATVLLILASVTVPLARNGLKRQQELELRRDLREMRQAIDDYKKQAEQQKIKAPPAEANFYPESLEVLVEGVPAAGSISRKVRFLRRIPVDPLTGKAEWGLRSSSDDANSTSWGGGHVYDVYSLSPGRGMNGIPYREW</sequence>
<dbReference type="Gene3D" id="3.30.700.10">
    <property type="entry name" value="Glycoprotein, Type 4 Pilin"/>
    <property type="match status" value="1"/>
</dbReference>